<comment type="caution">
    <text evidence="1">The sequence shown here is derived from an EMBL/GenBank/DDBJ whole genome shotgun (WGS) entry which is preliminary data.</text>
</comment>
<evidence type="ECO:0000313" key="2">
    <source>
        <dbReference type="Proteomes" id="UP000324222"/>
    </source>
</evidence>
<dbReference type="EMBL" id="VSRR010014007">
    <property type="protein sequence ID" value="MPC56526.1"/>
    <property type="molecule type" value="Genomic_DNA"/>
</dbReference>
<gene>
    <name evidence="1" type="ORF">E2C01_050488</name>
</gene>
<reference evidence="1 2" key="1">
    <citation type="submission" date="2019-05" db="EMBL/GenBank/DDBJ databases">
        <title>Another draft genome of Portunus trituberculatus and its Hox gene families provides insights of decapod evolution.</title>
        <authorList>
            <person name="Jeong J.-H."/>
            <person name="Song I."/>
            <person name="Kim S."/>
            <person name="Choi T."/>
            <person name="Kim D."/>
            <person name="Ryu S."/>
            <person name="Kim W."/>
        </authorList>
    </citation>
    <scope>NUCLEOTIDE SEQUENCE [LARGE SCALE GENOMIC DNA]</scope>
    <source>
        <tissue evidence="1">Muscle</tissue>
    </source>
</reference>
<proteinExistence type="predicted"/>
<dbReference type="SUPFAM" id="SSF48726">
    <property type="entry name" value="Immunoglobulin"/>
    <property type="match status" value="2"/>
</dbReference>
<organism evidence="1 2">
    <name type="scientific">Portunus trituberculatus</name>
    <name type="common">Swimming crab</name>
    <name type="synonym">Neptunus trituberculatus</name>
    <dbReference type="NCBI Taxonomy" id="210409"/>
    <lineage>
        <taxon>Eukaryota</taxon>
        <taxon>Metazoa</taxon>
        <taxon>Ecdysozoa</taxon>
        <taxon>Arthropoda</taxon>
        <taxon>Crustacea</taxon>
        <taxon>Multicrustacea</taxon>
        <taxon>Malacostraca</taxon>
        <taxon>Eumalacostraca</taxon>
        <taxon>Eucarida</taxon>
        <taxon>Decapoda</taxon>
        <taxon>Pleocyemata</taxon>
        <taxon>Brachyura</taxon>
        <taxon>Eubrachyura</taxon>
        <taxon>Portunoidea</taxon>
        <taxon>Portunidae</taxon>
        <taxon>Portuninae</taxon>
        <taxon>Portunus</taxon>
    </lineage>
</organism>
<dbReference type="GO" id="GO:0050808">
    <property type="term" value="P:synapse organization"/>
    <property type="evidence" value="ECO:0007669"/>
    <property type="project" value="TreeGrafter"/>
</dbReference>
<evidence type="ECO:0000313" key="1">
    <source>
        <dbReference type="EMBL" id="MPC56526.1"/>
    </source>
</evidence>
<dbReference type="Gene3D" id="2.60.40.10">
    <property type="entry name" value="Immunoglobulins"/>
    <property type="match status" value="1"/>
</dbReference>
<evidence type="ECO:0008006" key="3">
    <source>
        <dbReference type="Google" id="ProtNLM"/>
    </source>
</evidence>
<dbReference type="InterPro" id="IPR013783">
    <property type="entry name" value="Ig-like_fold"/>
</dbReference>
<dbReference type="InterPro" id="IPR037448">
    <property type="entry name" value="Zig-8"/>
</dbReference>
<name>A0A5B7GG39_PORTR</name>
<dbReference type="PANTHER" id="PTHR23279">
    <property type="entry name" value="DEFECTIVE PROBOSCIS EXTENSION RESPONSE DPR -RELATED"/>
    <property type="match status" value="1"/>
</dbReference>
<sequence length="180" mass="20200">MGPLTCCSRICSVKASCVKVTSAAQVFHPPETEDWFLEISSVTFRDSGVYECQVSTSPKVSLPIHLTVLAVQQAEIPGPHEVFIQHGSTISLQCEVRAGVEAVGLVRWYHGDKPLNYSSLRGGISMEGIFYEQSTTGYKFREKNIHYITSPAGIKRKEIHRKFEAECKIYIPEYIARMNE</sequence>
<dbReference type="AlphaFoldDB" id="A0A5B7GG39"/>
<dbReference type="PANTHER" id="PTHR23279:SF6">
    <property type="entry name" value="DEFECTIVE PROBOSCIS EXTENSION RESPONSE 7, ISOFORM F"/>
    <property type="match status" value="1"/>
</dbReference>
<accession>A0A5B7GG39</accession>
<dbReference type="GO" id="GO:0032589">
    <property type="term" value="C:neuron projection membrane"/>
    <property type="evidence" value="ECO:0007669"/>
    <property type="project" value="TreeGrafter"/>
</dbReference>
<protein>
    <recommendedName>
        <fullName evidence="3">Ig-like domain-containing protein</fullName>
    </recommendedName>
</protein>
<dbReference type="Proteomes" id="UP000324222">
    <property type="component" value="Unassembled WGS sequence"/>
</dbReference>
<dbReference type="OrthoDB" id="6377396at2759"/>
<keyword evidence="2" id="KW-1185">Reference proteome</keyword>
<dbReference type="InterPro" id="IPR036179">
    <property type="entry name" value="Ig-like_dom_sf"/>
</dbReference>